<dbReference type="EMBL" id="KN824374">
    <property type="protein sequence ID" value="KIM21711.1"/>
    <property type="molecule type" value="Genomic_DNA"/>
</dbReference>
<evidence type="ECO:0000313" key="3">
    <source>
        <dbReference type="EMBL" id="KIM21711.1"/>
    </source>
</evidence>
<evidence type="ECO:0000313" key="4">
    <source>
        <dbReference type="Proteomes" id="UP000054097"/>
    </source>
</evidence>
<dbReference type="Proteomes" id="UP000054097">
    <property type="component" value="Unassembled WGS sequence"/>
</dbReference>
<dbReference type="AlphaFoldDB" id="A0A0C3AR28"/>
<keyword evidence="4" id="KW-1185">Reference proteome</keyword>
<gene>
    <name evidence="3" type="ORF">M408DRAFT_333322</name>
</gene>
<feature type="transmembrane region" description="Helical" evidence="2">
    <location>
        <begin position="15"/>
        <end position="40"/>
    </location>
</feature>
<keyword evidence="2" id="KW-1133">Transmembrane helix</keyword>
<reference evidence="3 4" key="1">
    <citation type="submission" date="2014-04" db="EMBL/GenBank/DDBJ databases">
        <authorList>
            <consortium name="DOE Joint Genome Institute"/>
            <person name="Kuo A."/>
            <person name="Zuccaro A."/>
            <person name="Kohler A."/>
            <person name="Nagy L.G."/>
            <person name="Floudas D."/>
            <person name="Copeland A."/>
            <person name="Barry K.W."/>
            <person name="Cichocki N."/>
            <person name="Veneault-Fourrey C."/>
            <person name="LaButti K."/>
            <person name="Lindquist E.A."/>
            <person name="Lipzen A."/>
            <person name="Lundell T."/>
            <person name="Morin E."/>
            <person name="Murat C."/>
            <person name="Sun H."/>
            <person name="Tunlid A."/>
            <person name="Henrissat B."/>
            <person name="Grigoriev I.V."/>
            <person name="Hibbett D.S."/>
            <person name="Martin F."/>
            <person name="Nordberg H.P."/>
            <person name="Cantor M.N."/>
            <person name="Hua S.X."/>
        </authorList>
    </citation>
    <scope>NUCLEOTIDE SEQUENCE [LARGE SCALE GENOMIC DNA]</scope>
    <source>
        <strain evidence="3 4">MAFF 305830</strain>
    </source>
</reference>
<organism evidence="3 4">
    <name type="scientific">Serendipita vermifera MAFF 305830</name>
    <dbReference type="NCBI Taxonomy" id="933852"/>
    <lineage>
        <taxon>Eukaryota</taxon>
        <taxon>Fungi</taxon>
        <taxon>Dikarya</taxon>
        <taxon>Basidiomycota</taxon>
        <taxon>Agaricomycotina</taxon>
        <taxon>Agaricomycetes</taxon>
        <taxon>Sebacinales</taxon>
        <taxon>Serendipitaceae</taxon>
        <taxon>Serendipita</taxon>
    </lineage>
</organism>
<evidence type="ECO:0000256" key="1">
    <source>
        <dbReference type="SAM" id="MobiDB-lite"/>
    </source>
</evidence>
<feature type="region of interest" description="Disordered" evidence="1">
    <location>
        <begin position="186"/>
        <end position="211"/>
    </location>
</feature>
<protein>
    <submittedName>
        <fullName evidence="3">Uncharacterized protein</fullName>
    </submittedName>
</protein>
<sequence>MIIPSSQARMSIPNIVGGVILLIALFIVIILCLFNLRYYIREGNPSSERRASWRNWFAFHDQSYVIQSEKASKFTRRSFKRQNMRLTSLPHPRSKNRHRPSVEKPLVLPLPLHSPSNIHAPIELPPIATMVNPYLTNNLNASRAAALPLPLHHEKEVTFTPPPTRAPSPVFHTLHRKRHTSSFEAATGIGMGPSYRPPSPSPLRDQPPIDPEIRSSISIEFSHYFNPFAWMAAGAHEGVDLDSGLENGKQGG</sequence>
<dbReference type="HOGENOM" id="CLU_1103346_0_0_1"/>
<reference evidence="4" key="2">
    <citation type="submission" date="2015-01" db="EMBL/GenBank/DDBJ databases">
        <title>Evolutionary Origins and Diversification of the Mycorrhizal Mutualists.</title>
        <authorList>
            <consortium name="DOE Joint Genome Institute"/>
            <consortium name="Mycorrhizal Genomics Consortium"/>
            <person name="Kohler A."/>
            <person name="Kuo A."/>
            <person name="Nagy L.G."/>
            <person name="Floudas D."/>
            <person name="Copeland A."/>
            <person name="Barry K.W."/>
            <person name="Cichocki N."/>
            <person name="Veneault-Fourrey C."/>
            <person name="LaButti K."/>
            <person name="Lindquist E.A."/>
            <person name="Lipzen A."/>
            <person name="Lundell T."/>
            <person name="Morin E."/>
            <person name="Murat C."/>
            <person name="Riley R."/>
            <person name="Ohm R."/>
            <person name="Sun H."/>
            <person name="Tunlid A."/>
            <person name="Henrissat B."/>
            <person name="Grigoriev I.V."/>
            <person name="Hibbett D.S."/>
            <person name="Martin F."/>
        </authorList>
    </citation>
    <scope>NUCLEOTIDE SEQUENCE [LARGE SCALE GENOMIC DNA]</scope>
    <source>
        <strain evidence="4">MAFF 305830</strain>
    </source>
</reference>
<accession>A0A0C3AR28</accession>
<evidence type="ECO:0000256" key="2">
    <source>
        <dbReference type="SAM" id="Phobius"/>
    </source>
</evidence>
<proteinExistence type="predicted"/>
<keyword evidence="2" id="KW-0472">Membrane</keyword>
<name>A0A0C3AR28_SERVB</name>
<keyword evidence="2" id="KW-0812">Transmembrane</keyword>